<evidence type="ECO:0000256" key="3">
    <source>
        <dbReference type="ARBA" id="ARBA00034247"/>
    </source>
</evidence>
<evidence type="ECO:0000256" key="1">
    <source>
        <dbReference type="ARBA" id="ARBA00001946"/>
    </source>
</evidence>
<dbReference type="RefSeq" id="WP_138489648.1">
    <property type="nucleotide sequence ID" value="NZ_CP040558.1"/>
</dbReference>
<feature type="domain" description="Response regulatory" evidence="5">
    <location>
        <begin position="4"/>
        <end position="116"/>
    </location>
</feature>
<dbReference type="InterPro" id="IPR029787">
    <property type="entry name" value="Nucleotide_cyclase"/>
</dbReference>
<feature type="modified residue" description="4-aspartylphosphate" evidence="4">
    <location>
        <position position="174"/>
    </location>
</feature>
<reference evidence="7 8" key="1">
    <citation type="submission" date="2019-05" db="EMBL/GenBank/DDBJ databases">
        <title>Complete genome sequence of Pseudoalteromonas sp. 16-SW-7(T) isolated from the Okhotsk Sea, Russia.</title>
        <authorList>
            <person name="Nguyen T.H."/>
            <person name="Nedashkovskaya O.I."/>
            <person name="Kim S.-G."/>
        </authorList>
    </citation>
    <scope>NUCLEOTIDE SEQUENCE [LARGE SCALE GENOMIC DNA]</scope>
    <source>
        <strain evidence="7 8">16-SW-7</strain>
    </source>
</reference>
<dbReference type="Gene3D" id="3.30.70.270">
    <property type="match status" value="1"/>
</dbReference>
<evidence type="ECO:0000256" key="4">
    <source>
        <dbReference type="PROSITE-ProRule" id="PRU00169"/>
    </source>
</evidence>
<dbReference type="InterPro" id="IPR050469">
    <property type="entry name" value="Diguanylate_Cyclase"/>
</dbReference>
<accession>A0A4P9J2Y6</accession>
<dbReference type="GO" id="GO:0000160">
    <property type="term" value="P:phosphorelay signal transduction system"/>
    <property type="evidence" value="ECO:0007669"/>
    <property type="project" value="InterPro"/>
</dbReference>
<name>A0A4P9J2Y6_9GAMM</name>
<dbReference type="InterPro" id="IPR043128">
    <property type="entry name" value="Rev_trsase/Diguanyl_cyclase"/>
</dbReference>
<dbReference type="Proteomes" id="UP000310065">
    <property type="component" value="Chromosome L1"/>
</dbReference>
<dbReference type="SMART" id="SM00267">
    <property type="entry name" value="GGDEF"/>
    <property type="match status" value="1"/>
</dbReference>
<dbReference type="InterPro" id="IPR001789">
    <property type="entry name" value="Sig_transdc_resp-reg_receiver"/>
</dbReference>
<dbReference type="EMBL" id="CP040558">
    <property type="protein sequence ID" value="QCU75281.1"/>
    <property type="molecule type" value="Genomic_DNA"/>
</dbReference>
<dbReference type="PROSITE" id="PS50110">
    <property type="entry name" value="RESPONSE_REGULATORY"/>
    <property type="match status" value="2"/>
</dbReference>
<dbReference type="PROSITE" id="PS50887">
    <property type="entry name" value="GGDEF"/>
    <property type="match status" value="1"/>
</dbReference>
<dbReference type="GO" id="GO:0043709">
    <property type="term" value="P:cell adhesion involved in single-species biofilm formation"/>
    <property type="evidence" value="ECO:0007669"/>
    <property type="project" value="TreeGrafter"/>
</dbReference>
<dbReference type="InterPro" id="IPR011006">
    <property type="entry name" value="CheY-like_superfamily"/>
</dbReference>
<dbReference type="AlphaFoldDB" id="A0A4P9J2Y6"/>
<dbReference type="Pfam" id="PF00072">
    <property type="entry name" value="Response_reg"/>
    <property type="match status" value="2"/>
</dbReference>
<organism evidence="7 8">
    <name type="scientific">Pseudoalteromonas distincta</name>
    <dbReference type="NCBI Taxonomy" id="77608"/>
    <lineage>
        <taxon>Bacteria</taxon>
        <taxon>Pseudomonadati</taxon>
        <taxon>Pseudomonadota</taxon>
        <taxon>Gammaproteobacteria</taxon>
        <taxon>Alteromonadales</taxon>
        <taxon>Pseudoalteromonadaceae</taxon>
        <taxon>Pseudoalteromonas</taxon>
    </lineage>
</organism>
<dbReference type="PANTHER" id="PTHR45138:SF9">
    <property type="entry name" value="DIGUANYLATE CYCLASE DGCM-RELATED"/>
    <property type="match status" value="1"/>
</dbReference>
<feature type="domain" description="GGDEF" evidence="6">
    <location>
        <begin position="284"/>
        <end position="411"/>
    </location>
</feature>
<evidence type="ECO:0000313" key="8">
    <source>
        <dbReference type="Proteomes" id="UP000310065"/>
    </source>
</evidence>
<feature type="domain" description="Response regulatory" evidence="5">
    <location>
        <begin position="124"/>
        <end position="241"/>
    </location>
</feature>
<dbReference type="FunFam" id="3.30.70.270:FF:000001">
    <property type="entry name" value="Diguanylate cyclase domain protein"/>
    <property type="match status" value="1"/>
</dbReference>
<dbReference type="GO" id="GO:0005886">
    <property type="term" value="C:plasma membrane"/>
    <property type="evidence" value="ECO:0007669"/>
    <property type="project" value="TreeGrafter"/>
</dbReference>
<dbReference type="Pfam" id="PF00990">
    <property type="entry name" value="GGDEF"/>
    <property type="match status" value="1"/>
</dbReference>
<feature type="modified residue" description="4-aspartylphosphate" evidence="4">
    <location>
        <position position="53"/>
    </location>
</feature>
<dbReference type="GO" id="GO:0052621">
    <property type="term" value="F:diguanylate cyclase activity"/>
    <property type="evidence" value="ECO:0007669"/>
    <property type="project" value="UniProtKB-EC"/>
</dbReference>
<dbReference type="CDD" id="cd17544">
    <property type="entry name" value="REC_2_GGDEF"/>
    <property type="match status" value="1"/>
</dbReference>
<evidence type="ECO:0000313" key="7">
    <source>
        <dbReference type="EMBL" id="QCU75281.1"/>
    </source>
</evidence>
<dbReference type="NCBIfam" id="TIGR00254">
    <property type="entry name" value="GGDEF"/>
    <property type="match status" value="1"/>
</dbReference>
<dbReference type="SMART" id="SM00448">
    <property type="entry name" value="REC"/>
    <property type="match status" value="2"/>
</dbReference>
<dbReference type="SUPFAM" id="SSF55073">
    <property type="entry name" value="Nucleotide cyclase"/>
    <property type="match status" value="1"/>
</dbReference>
<dbReference type="KEGG" id="pdv:FFU37_12815"/>
<dbReference type="CDD" id="cd01949">
    <property type="entry name" value="GGDEF"/>
    <property type="match status" value="1"/>
</dbReference>
<evidence type="ECO:0000259" key="6">
    <source>
        <dbReference type="PROSITE" id="PS50887"/>
    </source>
</evidence>
<dbReference type="EC" id="2.7.7.65" evidence="2"/>
<dbReference type="InterPro" id="IPR000160">
    <property type="entry name" value="GGDEF_dom"/>
</dbReference>
<protein>
    <recommendedName>
        <fullName evidence="2">diguanylate cyclase</fullName>
        <ecNumber evidence="2">2.7.7.65</ecNumber>
    </recommendedName>
</protein>
<sequence>MTRKILIVEDTPAIARVQKHIALKAGYEVDIAESLAQTKELISKNSYFCAVVDFILPDAPLGEAVPCTINADIPTIVMTGNIDKKTRDTVEKYPIIDYIIKENKQAYQYLEKQLQRLPRNENVKVLVVDDSKSTRRYICSLLVRHKYQIIEAQDGQEALNLLEASPDISVIITDNEMPNMNGDELCSEIRRLYSNDEKAIIGISGSDSIGLSSLFLKNGANDYLHKPFNSEEFYCRLSQNVDMLELIATIRRQANTDYLTNLPNRRYFFEEAEKSLKQIKHTKGDGALAMLDIDHFKSINDTYGHDVGDEVLKGLSICFSKYFKKHLVARLGGEEFAVCFMNINKQEALKRLEGFRYFIEMNSQEFSKAKIKFTISIGFANGPVYQIDELLKQADLKLYDAKESGRNKVVS</sequence>
<dbReference type="Gene3D" id="3.40.50.2300">
    <property type="match status" value="2"/>
</dbReference>
<dbReference type="GeneID" id="88776539"/>
<dbReference type="SUPFAM" id="SSF52172">
    <property type="entry name" value="CheY-like"/>
    <property type="match status" value="2"/>
</dbReference>
<evidence type="ECO:0000259" key="5">
    <source>
        <dbReference type="PROSITE" id="PS50110"/>
    </source>
</evidence>
<dbReference type="GO" id="GO:1902201">
    <property type="term" value="P:negative regulation of bacterial-type flagellum-dependent cell motility"/>
    <property type="evidence" value="ECO:0007669"/>
    <property type="project" value="TreeGrafter"/>
</dbReference>
<evidence type="ECO:0000256" key="2">
    <source>
        <dbReference type="ARBA" id="ARBA00012528"/>
    </source>
</evidence>
<comment type="cofactor">
    <cofactor evidence="1">
        <name>Mg(2+)</name>
        <dbReference type="ChEBI" id="CHEBI:18420"/>
    </cofactor>
</comment>
<gene>
    <name evidence="7" type="ORF">FFU37_12815</name>
</gene>
<keyword evidence="4" id="KW-0597">Phosphoprotein</keyword>
<comment type="catalytic activity">
    <reaction evidence="3">
        <text>2 GTP = 3',3'-c-di-GMP + 2 diphosphate</text>
        <dbReference type="Rhea" id="RHEA:24898"/>
        <dbReference type="ChEBI" id="CHEBI:33019"/>
        <dbReference type="ChEBI" id="CHEBI:37565"/>
        <dbReference type="ChEBI" id="CHEBI:58805"/>
        <dbReference type="EC" id="2.7.7.65"/>
    </reaction>
</comment>
<dbReference type="PANTHER" id="PTHR45138">
    <property type="entry name" value="REGULATORY COMPONENTS OF SENSORY TRANSDUCTION SYSTEM"/>
    <property type="match status" value="1"/>
</dbReference>
<proteinExistence type="predicted"/>